<proteinExistence type="predicted"/>
<accession>A0A562V184</accession>
<dbReference type="AlphaFoldDB" id="A0A562V184"/>
<reference evidence="1 2" key="1">
    <citation type="journal article" date="2013" name="Stand. Genomic Sci.">
        <title>Genomic Encyclopedia of Type Strains, Phase I: The one thousand microbial genomes (KMG-I) project.</title>
        <authorList>
            <person name="Kyrpides N.C."/>
            <person name="Woyke T."/>
            <person name="Eisen J.A."/>
            <person name="Garrity G."/>
            <person name="Lilburn T.G."/>
            <person name="Beck B.J."/>
            <person name="Whitman W.B."/>
            <person name="Hugenholtz P."/>
            <person name="Klenk H.P."/>
        </authorList>
    </citation>
    <scope>NUCLEOTIDE SEQUENCE [LARGE SCALE GENOMIC DNA]</scope>
    <source>
        <strain evidence="1 2">DSM 45044</strain>
    </source>
</reference>
<sequence>MDYDITFATGTRADAVAAALVTLYQVPASQIQVSPGPPTTSYPLVTVTEYRFPDGSEFDCRMEAAEPFARHNGRRHELWLAMEMCVHLHVRAVSPGPGLDRSRWWLIEPDGAHRIVGFDPTALTERRFVLAG</sequence>
<evidence type="ECO:0000313" key="2">
    <source>
        <dbReference type="Proteomes" id="UP000321617"/>
    </source>
</evidence>
<organism evidence="1 2">
    <name type="scientific">Stackebrandtia albiflava</name>
    <dbReference type="NCBI Taxonomy" id="406432"/>
    <lineage>
        <taxon>Bacteria</taxon>
        <taxon>Bacillati</taxon>
        <taxon>Actinomycetota</taxon>
        <taxon>Actinomycetes</taxon>
        <taxon>Glycomycetales</taxon>
        <taxon>Glycomycetaceae</taxon>
        <taxon>Stackebrandtia</taxon>
    </lineage>
</organism>
<dbReference type="RefSeq" id="WP_147137831.1">
    <property type="nucleotide sequence ID" value="NZ_BAABIJ010000002.1"/>
</dbReference>
<dbReference type="EMBL" id="VLLL01000006">
    <property type="protein sequence ID" value="TWJ11562.1"/>
    <property type="molecule type" value="Genomic_DNA"/>
</dbReference>
<dbReference type="OrthoDB" id="9928838at2"/>
<dbReference type="Proteomes" id="UP000321617">
    <property type="component" value="Unassembled WGS sequence"/>
</dbReference>
<name>A0A562V184_9ACTN</name>
<gene>
    <name evidence="1" type="ORF">LX16_2287</name>
</gene>
<protein>
    <submittedName>
        <fullName evidence="1">Uncharacterized protein</fullName>
    </submittedName>
</protein>
<evidence type="ECO:0000313" key="1">
    <source>
        <dbReference type="EMBL" id="TWJ11562.1"/>
    </source>
</evidence>
<comment type="caution">
    <text evidence="1">The sequence shown here is derived from an EMBL/GenBank/DDBJ whole genome shotgun (WGS) entry which is preliminary data.</text>
</comment>
<keyword evidence="2" id="KW-1185">Reference proteome</keyword>